<name>A0AAV9TLN8_9PEZI</name>
<evidence type="ECO:0000313" key="1">
    <source>
        <dbReference type="EMBL" id="KAK6224360.1"/>
    </source>
</evidence>
<gene>
    <name evidence="1" type="ORF">QIS74_02687</name>
</gene>
<reference evidence="1 2" key="1">
    <citation type="submission" date="2023-04" db="EMBL/GenBank/DDBJ databases">
        <title>Colletotrichum tabacum stain YC1 causing leaf anthracnose on Nicotiana tabacum(L.) cv.</title>
        <authorList>
            <person name="Ji Z."/>
            <person name="Wang M."/>
            <person name="Zhang J."/>
            <person name="Wang N."/>
            <person name="Zhou Z."/>
        </authorList>
    </citation>
    <scope>NUCLEOTIDE SEQUENCE [LARGE SCALE GENOMIC DNA]</scope>
    <source>
        <strain evidence="1 2">YC1</strain>
    </source>
</reference>
<organism evidence="1 2">
    <name type="scientific">Colletotrichum tabaci</name>
    <dbReference type="NCBI Taxonomy" id="1209068"/>
    <lineage>
        <taxon>Eukaryota</taxon>
        <taxon>Fungi</taxon>
        <taxon>Dikarya</taxon>
        <taxon>Ascomycota</taxon>
        <taxon>Pezizomycotina</taxon>
        <taxon>Sordariomycetes</taxon>
        <taxon>Hypocreomycetidae</taxon>
        <taxon>Glomerellales</taxon>
        <taxon>Glomerellaceae</taxon>
        <taxon>Colletotrichum</taxon>
        <taxon>Colletotrichum destructivum species complex</taxon>
    </lineage>
</organism>
<comment type="caution">
    <text evidence="1">The sequence shown here is derived from an EMBL/GenBank/DDBJ whole genome shotgun (WGS) entry which is preliminary data.</text>
</comment>
<keyword evidence="2" id="KW-1185">Reference proteome</keyword>
<evidence type="ECO:0000313" key="2">
    <source>
        <dbReference type="Proteomes" id="UP001327957"/>
    </source>
</evidence>
<proteinExistence type="predicted"/>
<accession>A0AAV9TLN8</accession>
<dbReference type="EMBL" id="JASAOK010000012">
    <property type="protein sequence ID" value="KAK6224360.1"/>
    <property type="molecule type" value="Genomic_DNA"/>
</dbReference>
<dbReference type="AlphaFoldDB" id="A0AAV9TLN8"/>
<protein>
    <submittedName>
        <fullName evidence="1">Uncharacterized protein</fullName>
    </submittedName>
</protein>
<sequence length="64" mass="6528">MALITGSKLGLFLQSRFRTQSAESASNDVPGVTAVGFLSTCSIGSVTTESPSNYRVSATLSGGN</sequence>
<dbReference type="Proteomes" id="UP001327957">
    <property type="component" value="Unassembled WGS sequence"/>
</dbReference>